<reference evidence="9 10" key="1">
    <citation type="submission" date="2019-11" db="EMBL/GenBank/DDBJ databases">
        <title>Draft genome sequence of 12 host-associated Lactobacillus reuteri rodent strains.</title>
        <authorList>
            <person name="Zhang S."/>
            <person name="Ozcam M."/>
            <person name="Van Pijkeren J.P."/>
        </authorList>
    </citation>
    <scope>NUCLEOTIDE SEQUENCE [LARGE SCALE GENOMIC DNA]</scope>
    <source>
        <strain evidence="9 10">Rat19</strain>
    </source>
</reference>
<comment type="similarity">
    <text evidence="2">Belongs to the CpsC/CapA family.</text>
</comment>
<dbReference type="AlphaFoldDB" id="A0A347TAB0"/>
<evidence type="ECO:0000256" key="4">
    <source>
        <dbReference type="ARBA" id="ARBA00022475"/>
    </source>
</evidence>
<evidence type="ECO:0000256" key="7">
    <source>
        <dbReference type="ARBA" id="ARBA00023136"/>
    </source>
</evidence>
<evidence type="ECO:0000256" key="8">
    <source>
        <dbReference type="ARBA" id="ARBA00045736"/>
    </source>
</evidence>
<comment type="caution">
    <text evidence="9">The sequence shown here is derived from an EMBL/GenBank/DDBJ whole genome shotgun (WGS) entry which is preliminary data.</text>
</comment>
<comment type="function">
    <text evidence="8">Required for CpsD phosphorylation. Involved in the regulation of capsular polysaccharide biosynthesis. May be part of a complex that directs the coordinated polymerization and export to the cell surface of the capsular polysaccharide.</text>
</comment>
<dbReference type="InterPro" id="IPR050445">
    <property type="entry name" value="Bact_polysacc_biosynth/exp"/>
</dbReference>
<dbReference type="InterPro" id="IPR003856">
    <property type="entry name" value="LPS_length_determ_N"/>
</dbReference>
<proteinExistence type="inferred from homology"/>
<keyword evidence="7" id="KW-0472">Membrane</keyword>
<dbReference type="Pfam" id="PF02706">
    <property type="entry name" value="Wzz"/>
    <property type="match status" value="1"/>
</dbReference>
<dbReference type="GO" id="GO:0005886">
    <property type="term" value="C:plasma membrane"/>
    <property type="evidence" value="ECO:0007669"/>
    <property type="project" value="UniProtKB-SubCell"/>
</dbReference>
<keyword evidence="5" id="KW-0812">Transmembrane</keyword>
<keyword evidence="6" id="KW-1133">Transmembrane helix</keyword>
<evidence type="ECO:0000313" key="9">
    <source>
        <dbReference type="EMBL" id="MRG69812.1"/>
    </source>
</evidence>
<evidence type="ECO:0000313" key="10">
    <source>
        <dbReference type="Proteomes" id="UP000430985"/>
    </source>
</evidence>
<gene>
    <name evidence="9" type="ORF">GIX83_08255</name>
</gene>
<evidence type="ECO:0000256" key="3">
    <source>
        <dbReference type="ARBA" id="ARBA00020739"/>
    </source>
</evidence>
<dbReference type="PANTHER" id="PTHR32309">
    <property type="entry name" value="TYROSINE-PROTEIN KINASE"/>
    <property type="match status" value="1"/>
</dbReference>
<dbReference type="Proteomes" id="UP000430985">
    <property type="component" value="Unassembled WGS sequence"/>
</dbReference>
<evidence type="ECO:0000256" key="2">
    <source>
        <dbReference type="ARBA" id="ARBA00006683"/>
    </source>
</evidence>
<accession>A0A347TAB0</accession>
<evidence type="ECO:0000256" key="5">
    <source>
        <dbReference type="ARBA" id="ARBA00022692"/>
    </source>
</evidence>
<evidence type="ECO:0000256" key="1">
    <source>
        <dbReference type="ARBA" id="ARBA00004651"/>
    </source>
</evidence>
<protein>
    <recommendedName>
        <fullName evidence="3">Capsular polysaccharide biosynthesis protein CpsC</fullName>
    </recommendedName>
</protein>
<name>A0A347TAB0_LIMRT</name>
<evidence type="ECO:0000256" key="6">
    <source>
        <dbReference type="ARBA" id="ARBA00022989"/>
    </source>
</evidence>
<dbReference type="PANTHER" id="PTHR32309:SF31">
    <property type="entry name" value="CAPSULAR EXOPOLYSACCHARIDE FAMILY"/>
    <property type="match status" value="1"/>
</dbReference>
<sequence>MQKLFRRFIQVKNQKYSLNDLIKVIWKNIIVIVIFAIVGGGMFFAFAKHKQKTTYTAERSIMISHNLNSKKSVSQVNADLAMIPTYEDMIKGRQITDRTWQMLPKNIKKGTSVNDLSDSIDTNSRPNSLIINLKATTQDDEKSVAFVNYTADAVKKELPKMQQGIGTVHVYEKASKKNVTTQVHSSVKKYTLVGIALGIVAGMVVSFVATSWKHIA</sequence>
<keyword evidence="4" id="KW-1003">Cell membrane</keyword>
<dbReference type="EMBL" id="WJNE01000027">
    <property type="protein sequence ID" value="MRG69812.1"/>
    <property type="molecule type" value="Genomic_DNA"/>
</dbReference>
<organism evidence="9 10">
    <name type="scientific">Limosilactobacillus reuteri</name>
    <name type="common">Lactobacillus reuteri</name>
    <dbReference type="NCBI Taxonomy" id="1598"/>
    <lineage>
        <taxon>Bacteria</taxon>
        <taxon>Bacillati</taxon>
        <taxon>Bacillota</taxon>
        <taxon>Bacilli</taxon>
        <taxon>Lactobacillales</taxon>
        <taxon>Lactobacillaceae</taxon>
        <taxon>Limosilactobacillus</taxon>
    </lineage>
</organism>
<comment type="subcellular location">
    <subcellularLocation>
        <location evidence="1">Cell membrane</location>
        <topology evidence="1">Multi-pass membrane protein</topology>
    </subcellularLocation>
</comment>